<organism evidence="1 2">
    <name type="scientific">Halioxenophilus aromaticivorans</name>
    <dbReference type="NCBI Taxonomy" id="1306992"/>
    <lineage>
        <taxon>Bacteria</taxon>
        <taxon>Pseudomonadati</taxon>
        <taxon>Pseudomonadota</taxon>
        <taxon>Gammaproteobacteria</taxon>
        <taxon>Alteromonadales</taxon>
        <taxon>Alteromonadaceae</taxon>
        <taxon>Halioxenophilus</taxon>
    </lineage>
</organism>
<proteinExistence type="predicted"/>
<evidence type="ECO:0000313" key="1">
    <source>
        <dbReference type="EMBL" id="GAA4943240.1"/>
    </source>
</evidence>
<dbReference type="EMBL" id="BAABLX010000017">
    <property type="protein sequence ID" value="GAA4943240.1"/>
    <property type="molecule type" value="Genomic_DNA"/>
</dbReference>
<reference evidence="2" key="1">
    <citation type="journal article" date="2019" name="Int. J. Syst. Evol. Microbiol.">
        <title>The Global Catalogue of Microorganisms (GCM) 10K type strain sequencing project: providing services to taxonomists for standard genome sequencing and annotation.</title>
        <authorList>
            <consortium name="The Broad Institute Genomics Platform"/>
            <consortium name="The Broad Institute Genome Sequencing Center for Infectious Disease"/>
            <person name="Wu L."/>
            <person name="Ma J."/>
        </authorList>
    </citation>
    <scope>NUCLEOTIDE SEQUENCE [LARGE SCALE GENOMIC DNA]</scope>
    <source>
        <strain evidence="2">JCM 19134</strain>
    </source>
</reference>
<dbReference type="Proteomes" id="UP001409585">
    <property type="component" value="Unassembled WGS sequence"/>
</dbReference>
<gene>
    <name evidence="1" type="ORF">GCM10025791_22430</name>
</gene>
<accession>A0AAV3U315</accession>
<keyword evidence="2" id="KW-1185">Reference proteome</keyword>
<name>A0AAV3U315_9ALTE</name>
<evidence type="ECO:0008006" key="3">
    <source>
        <dbReference type="Google" id="ProtNLM"/>
    </source>
</evidence>
<evidence type="ECO:0000313" key="2">
    <source>
        <dbReference type="Proteomes" id="UP001409585"/>
    </source>
</evidence>
<sequence length="59" mass="6657">MLHAEYRDALLAKVLSRDVKIHNLSNNLRLGQLGEIGILPVTMRLLFVDTDIQTAIRSI</sequence>
<protein>
    <recommendedName>
        <fullName evidence="3">DUF2007 domain-containing protein</fullName>
    </recommendedName>
</protein>
<comment type="caution">
    <text evidence="1">The sequence shown here is derived from an EMBL/GenBank/DDBJ whole genome shotgun (WGS) entry which is preliminary data.</text>
</comment>
<dbReference type="AlphaFoldDB" id="A0AAV3U315"/>